<gene>
    <name evidence="2" type="ORF">I4W93_017910</name>
</gene>
<feature type="transmembrane region" description="Helical" evidence="1">
    <location>
        <begin position="12"/>
        <end position="34"/>
    </location>
</feature>
<dbReference type="RefSeq" id="WP_205312094.1">
    <property type="nucleotide sequence ID" value="NZ_JAERPS020000007.1"/>
</dbReference>
<proteinExistence type="predicted"/>
<evidence type="ECO:0000313" key="3">
    <source>
        <dbReference type="Proteomes" id="UP000663814"/>
    </source>
</evidence>
<organism evidence="2 3">
    <name type="scientific">Rheinheimera maricola</name>
    <dbReference type="NCBI Taxonomy" id="2793282"/>
    <lineage>
        <taxon>Bacteria</taxon>
        <taxon>Pseudomonadati</taxon>
        <taxon>Pseudomonadota</taxon>
        <taxon>Gammaproteobacteria</taxon>
        <taxon>Chromatiales</taxon>
        <taxon>Chromatiaceae</taxon>
        <taxon>Rheinheimera</taxon>
    </lineage>
</organism>
<name>A0ABS7XD60_9GAMM</name>
<feature type="transmembrane region" description="Helical" evidence="1">
    <location>
        <begin position="84"/>
        <end position="104"/>
    </location>
</feature>
<keyword evidence="3" id="KW-1185">Reference proteome</keyword>
<feature type="transmembrane region" description="Helical" evidence="1">
    <location>
        <begin position="46"/>
        <end position="64"/>
    </location>
</feature>
<keyword evidence="1" id="KW-1133">Transmembrane helix</keyword>
<feature type="transmembrane region" description="Helical" evidence="1">
    <location>
        <begin position="110"/>
        <end position="132"/>
    </location>
</feature>
<comment type="caution">
    <text evidence="2">The sequence shown here is derived from an EMBL/GenBank/DDBJ whole genome shotgun (WGS) entry which is preliminary data.</text>
</comment>
<dbReference type="EMBL" id="JAERPS020000007">
    <property type="protein sequence ID" value="MBZ9613471.1"/>
    <property type="molecule type" value="Genomic_DNA"/>
</dbReference>
<protein>
    <submittedName>
        <fullName evidence="2">Uncharacterized protein</fullName>
    </submittedName>
</protein>
<evidence type="ECO:0000256" key="1">
    <source>
        <dbReference type="SAM" id="Phobius"/>
    </source>
</evidence>
<sequence>METFYFKIRKIFIPFLITSALVIVGFYAVVWLSVTKLQLPESFYEDYLLLVSFVLPVAVNVLLFRPRFWILQKSYAGYASNYTLYNIFMFGAIALPMILIGAYFEENNFGFIQLALIFYGVYAGIIVLMLMFSKLHAGYASVVPTTLTSYMASLLQRCQQYRKPAQLPEQVTLAKWKHRNRKSPRKHRGL</sequence>
<evidence type="ECO:0000313" key="2">
    <source>
        <dbReference type="EMBL" id="MBZ9613471.1"/>
    </source>
</evidence>
<keyword evidence="1" id="KW-0472">Membrane</keyword>
<keyword evidence="1" id="KW-0812">Transmembrane</keyword>
<accession>A0ABS7XD60</accession>
<reference evidence="2 3" key="1">
    <citation type="submission" date="2021-08" db="EMBL/GenBank/DDBJ databases">
        <title>Rheinheimera aquimaris sp. nov., isolated from seawater of the East Sea in Korea.</title>
        <authorList>
            <person name="Kim K.H."/>
            <person name="Wenting R."/>
            <person name="Kim K.R."/>
            <person name="Jeon C.O."/>
        </authorList>
    </citation>
    <scope>NUCLEOTIDE SEQUENCE [LARGE SCALE GENOMIC DNA]</scope>
    <source>
        <strain evidence="2 3">MA-13</strain>
    </source>
</reference>
<dbReference type="Proteomes" id="UP000663814">
    <property type="component" value="Unassembled WGS sequence"/>
</dbReference>